<reference evidence="4 5" key="1">
    <citation type="journal article" date="2011" name="J. Bacteriol.">
        <title>Draft genome sequence of the chemolithoheterotrophic, halophilic methylotroph Methylophaga thiooxydans DMS010.</title>
        <authorList>
            <person name="Boden R."/>
            <person name="Ferriera S."/>
            <person name="Johnson J."/>
            <person name="Kelly D.P."/>
            <person name="Murrell J.C."/>
            <person name="Schafer H."/>
        </authorList>
    </citation>
    <scope>NUCLEOTIDE SEQUENCE [LARGE SCALE GENOMIC DNA]</scope>
    <source>
        <strain evidence="4 5">DMS010</strain>
    </source>
</reference>
<feature type="domain" description="Sulfotransferase" evidence="3">
    <location>
        <begin position="21"/>
        <end position="232"/>
    </location>
</feature>
<accession>C0N9X5</accession>
<evidence type="ECO:0000313" key="5">
    <source>
        <dbReference type="Proteomes" id="UP000004679"/>
    </source>
</evidence>
<proteinExistence type="predicted"/>
<dbReference type="Pfam" id="PF00685">
    <property type="entry name" value="Sulfotransfer_1"/>
    <property type="match status" value="1"/>
</dbReference>
<gene>
    <name evidence="4" type="ORF">MDMS009_2964</name>
</gene>
<dbReference type="Proteomes" id="UP000004679">
    <property type="component" value="Unassembled WGS sequence"/>
</dbReference>
<dbReference type="PANTHER" id="PTHR10605:SF56">
    <property type="entry name" value="BIFUNCTIONAL HEPARAN SULFATE N-DEACETYLASE_N-SULFOTRANSFERASE"/>
    <property type="match status" value="1"/>
</dbReference>
<sequence length="281" mass="33489">MSNKVKARLKKIIRQRLPVNDPNFMVIGSQKCGTSSLHYYLNQHASLVGSDPKEVHFFDRDIHFGKQLSEYRKHFRGRRDRLHFESSPSYIYSPQTASRIYETYPEIKFIVTFRDPVKRAYSAWNHYRQLFEKDKNTFQNRRRREGNLLCDKFFTGRQQFPSFRECIDIELELIEKGEGVEPALLRRGLYLQQLQTYWQFFEPGQLLILGFKDLVSDTEKTLNRVCEFIGVSQMDWSTIDREPRNVRDYTAPMLETDKQYLEAFFAEPNQALFERIGPLNW</sequence>
<protein>
    <submittedName>
        <fullName evidence="4">Sulfotransferase domain superfamily</fullName>
    </submittedName>
</protein>
<dbReference type="AlphaFoldDB" id="C0N9X5"/>
<dbReference type="InterPro" id="IPR000863">
    <property type="entry name" value="Sulfotransferase_dom"/>
</dbReference>
<dbReference type="OrthoDB" id="9075305at2"/>
<dbReference type="HOGENOM" id="CLU_017703_1_2_6"/>
<keyword evidence="1 4" id="KW-0808">Transferase</keyword>
<keyword evidence="5" id="KW-1185">Reference proteome</keyword>
<evidence type="ECO:0000256" key="1">
    <source>
        <dbReference type="ARBA" id="ARBA00022679"/>
    </source>
</evidence>
<dbReference type="InterPro" id="IPR027417">
    <property type="entry name" value="P-loop_NTPase"/>
</dbReference>
<dbReference type="Gene3D" id="3.40.50.300">
    <property type="entry name" value="P-loop containing nucleotide triphosphate hydrolases"/>
    <property type="match status" value="1"/>
</dbReference>
<dbReference type="GO" id="GO:0008146">
    <property type="term" value="F:sulfotransferase activity"/>
    <property type="evidence" value="ECO:0007669"/>
    <property type="project" value="InterPro"/>
</dbReference>
<evidence type="ECO:0000313" key="4">
    <source>
        <dbReference type="EMBL" id="EEF78420.1"/>
    </source>
</evidence>
<dbReference type="InterPro" id="IPR037359">
    <property type="entry name" value="NST/OST"/>
</dbReference>
<evidence type="ECO:0000259" key="3">
    <source>
        <dbReference type="Pfam" id="PF00685"/>
    </source>
</evidence>
<dbReference type="EMBL" id="GG657907">
    <property type="protein sequence ID" value="EEF78420.1"/>
    <property type="molecule type" value="Genomic_DNA"/>
</dbReference>
<dbReference type="RefSeq" id="WP_008292319.1">
    <property type="nucleotide sequence ID" value="NZ_GG657907.1"/>
</dbReference>
<dbReference type="SUPFAM" id="SSF52540">
    <property type="entry name" value="P-loop containing nucleoside triphosphate hydrolases"/>
    <property type="match status" value="1"/>
</dbReference>
<evidence type="ECO:0000256" key="2">
    <source>
        <dbReference type="ARBA" id="ARBA00023180"/>
    </source>
</evidence>
<name>C0N9X5_9GAMM</name>
<keyword evidence="2" id="KW-0325">Glycoprotein</keyword>
<organism evidence="4 5">
    <name type="scientific">Methylophaga thiooxydans DMS010</name>
    <dbReference type="NCBI Taxonomy" id="637616"/>
    <lineage>
        <taxon>Bacteria</taxon>
        <taxon>Pseudomonadati</taxon>
        <taxon>Pseudomonadota</taxon>
        <taxon>Gammaproteobacteria</taxon>
        <taxon>Thiotrichales</taxon>
        <taxon>Piscirickettsiaceae</taxon>
        <taxon>Methylophaga</taxon>
    </lineage>
</organism>
<dbReference type="PANTHER" id="PTHR10605">
    <property type="entry name" value="HEPARAN SULFATE SULFOTRANSFERASE"/>
    <property type="match status" value="1"/>
</dbReference>